<dbReference type="SUPFAM" id="SSF56112">
    <property type="entry name" value="Protein kinase-like (PK-like)"/>
    <property type="match status" value="1"/>
</dbReference>
<dbReference type="InterPro" id="IPR011009">
    <property type="entry name" value="Kinase-like_dom_sf"/>
</dbReference>
<gene>
    <name evidence="1" type="ORF">ACFQQL_16390</name>
</gene>
<evidence type="ECO:0000313" key="2">
    <source>
        <dbReference type="Proteomes" id="UP001596455"/>
    </source>
</evidence>
<comment type="caution">
    <text evidence="1">The sequence shown here is derived from an EMBL/GenBank/DDBJ whole genome shotgun (WGS) entry which is preliminary data.</text>
</comment>
<name>A0ABW2QB70_9MICO</name>
<organism evidence="1 2">
    <name type="scientific">Georgenia alba</name>
    <dbReference type="NCBI Taxonomy" id="2233858"/>
    <lineage>
        <taxon>Bacteria</taxon>
        <taxon>Bacillati</taxon>
        <taxon>Actinomycetota</taxon>
        <taxon>Actinomycetes</taxon>
        <taxon>Micrococcales</taxon>
        <taxon>Bogoriellaceae</taxon>
        <taxon>Georgenia</taxon>
    </lineage>
</organism>
<dbReference type="Proteomes" id="UP001596455">
    <property type="component" value="Unassembled WGS sequence"/>
</dbReference>
<proteinExistence type="predicted"/>
<accession>A0ABW2QB70</accession>
<evidence type="ECO:0000313" key="1">
    <source>
        <dbReference type="EMBL" id="MFC7406700.1"/>
    </source>
</evidence>
<dbReference type="RefSeq" id="WP_382396234.1">
    <property type="nucleotide sequence ID" value="NZ_JBHTCQ010000004.1"/>
</dbReference>
<keyword evidence="2" id="KW-1185">Reference proteome</keyword>
<protein>
    <submittedName>
        <fullName evidence="1">TIGR02569 family protein</fullName>
    </submittedName>
</protein>
<dbReference type="EMBL" id="JBHTCQ010000004">
    <property type="protein sequence ID" value="MFC7406700.1"/>
    <property type="molecule type" value="Genomic_DNA"/>
</dbReference>
<reference evidence="2" key="1">
    <citation type="journal article" date="2019" name="Int. J. Syst. Evol. Microbiol.">
        <title>The Global Catalogue of Microorganisms (GCM) 10K type strain sequencing project: providing services to taxonomists for standard genome sequencing and annotation.</title>
        <authorList>
            <consortium name="The Broad Institute Genomics Platform"/>
            <consortium name="The Broad Institute Genome Sequencing Center for Infectious Disease"/>
            <person name="Wu L."/>
            <person name="Ma J."/>
        </authorList>
    </citation>
    <scope>NUCLEOTIDE SEQUENCE [LARGE SCALE GENOMIC DNA]</scope>
    <source>
        <strain evidence="2">JCM 1490</strain>
    </source>
</reference>
<sequence length="256" mass="27557">MRPTPEVLAAYGAGPYVVPLAGGQGTSWRAGDLVLKPVDMPEGALTWLDTVLRARMNDGSVRVSLPLRARDGALQVDGWCAFPHLAGSHEPGRWAEIAAAGATFARLTAGLPRPAFLDDRTDLWAVADRFAWGEVDLPHVRDVPEVAVALARRRGLTAPSTVMHGDLTGNVLFAPSEPPALIDLSLYWRPVRYGTAIVALDAVCFEGAPHELLTTLDPQPDARQYLLRALLFRMVTDLVIDPGASLAAYEPVLALL</sequence>